<name>A0A444JB69_9BACT</name>
<dbReference type="EMBL" id="MTKS01000110">
    <property type="protein sequence ID" value="RWX51598.1"/>
    <property type="molecule type" value="Genomic_DNA"/>
</dbReference>
<reference evidence="6 7" key="1">
    <citation type="submission" date="2017-01" db="EMBL/GenBank/DDBJ databases">
        <title>The cable genome- insights into the physiology and evolution of filamentous bacteria capable of sulfide oxidation via long distance electron transfer.</title>
        <authorList>
            <person name="Schreiber L."/>
            <person name="Bjerg J.T."/>
            <person name="Boggild A."/>
            <person name="Van De Vossenberg J."/>
            <person name="Meysman F."/>
            <person name="Nielsen L.P."/>
            <person name="Schramm A."/>
            <person name="Kjeldsen K.U."/>
        </authorList>
    </citation>
    <scope>NUCLEOTIDE SEQUENCE [LARGE SCALE GENOMIC DNA]</scope>
    <source>
        <strain evidence="4">A3</strain>
        <strain evidence="5">A5</strain>
    </source>
</reference>
<evidence type="ECO:0000313" key="4">
    <source>
        <dbReference type="EMBL" id="RWX50350.1"/>
    </source>
</evidence>
<evidence type="ECO:0000313" key="5">
    <source>
        <dbReference type="EMBL" id="RWX51598.1"/>
    </source>
</evidence>
<organism evidence="4 6">
    <name type="scientific">Candidatus Electrothrix marina</name>
    <dbReference type="NCBI Taxonomy" id="1859130"/>
    <lineage>
        <taxon>Bacteria</taxon>
        <taxon>Pseudomonadati</taxon>
        <taxon>Thermodesulfobacteriota</taxon>
        <taxon>Desulfobulbia</taxon>
        <taxon>Desulfobulbales</taxon>
        <taxon>Desulfobulbaceae</taxon>
        <taxon>Candidatus Electrothrix</taxon>
    </lineage>
</organism>
<comment type="catalytic activity">
    <reaction evidence="3">
        <text>uridine + phosphate = alpha-D-ribose 1-phosphate + uracil</text>
        <dbReference type="Rhea" id="RHEA:24388"/>
        <dbReference type="ChEBI" id="CHEBI:16704"/>
        <dbReference type="ChEBI" id="CHEBI:17568"/>
        <dbReference type="ChEBI" id="CHEBI:43474"/>
        <dbReference type="ChEBI" id="CHEBI:57720"/>
        <dbReference type="EC" id="2.4.2.2"/>
    </reaction>
</comment>
<dbReference type="Pfam" id="PF06865">
    <property type="entry name" value="Ppnp"/>
    <property type="match status" value="1"/>
</dbReference>
<evidence type="ECO:0000313" key="6">
    <source>
        <dbReference type="Proteomes" id="UP000287615"/>
    </source>
</evidence>
<dbReference type="InterPro" id="IPR009664">
    <property type="entry name" value="Ppnp"/>
</dbReference>
<dbReference type="AlphaFoldDB" id="A0A444JB69"/>
<accession>A0A444JB69</accession>
<dbReference type="PANTHER" id="PTHR36540">
    <property type="entry name" value="PYRIMIDINE/PURINE NUCLEOSIDE PHOSPHORYLASE"/>
    <property type="match status" value="1"/>
</dbReference>
<comment type="catalytic activity">
    <reaction evidence="3">
        <text>inosine + phosphate = alpha-D-ribose 1-phosphate + hypoxanthine</text>
        <dbReference type="Rhea" id="RHEA:27646"/>
        <dbReference type="ChEBI" id="CHEBI:17368"/>
        <dbReference type="ChEBI" id="CHEBI:17596"/>
        <dbReference type="ChEBI" id="CHEBI:43474"/>
        <dbReference type="ChEBI" id="CHEBI:57720"/>
        <dbReference type="EC" id="2.4.2.1"/>
    </reaction>
</comment>
<evidence type="ECO:0000313" key="7">
    <source>
        <dbReference type="Proteomes" id="UP000288892"/>
    </source>
</evidence>
<gene>
    <name evidence="3" type="primary">ppnP</name>
    <name evidence="4" type="ORF">VU00_10923</name>
    <name evidence="5" type="ORF">VU01_11104</name>
</gene>
<dbReference type="GO" id="GO:0016154">
    <property type="term" value="F:pyrimidine-nucleoside phosphorylase activity"/>
    <property type="evidence" value="ECO:0007669"/>
    <property type="project" value="UniProtKB-UniRule"/>
</dbReference>
<dbReference type="InterPro" id="IPR014710">
    <property type="entry name" value="RmlC-like_jellyroll"/>
</dbReference>
<dbReference type="EC" id="2.4.2.1" evidence="3"/>
<dbReference type="Proteomes" id="UP000287615">
    <property type="component" value="Unassembled WGS sequence"/>
</dbReference>
<comment type="catalytic activity">
    <reaction evidence="3">
        <text>cytidine + phosphate = cytosine + alpha-D-ribose 1-phosphate</text>
        <dbReference type="Rhea" id="RHEA:52540"/>
        <dbReference type="ChEBI" id="CHEBI:16040"/>
        <dbReference type="ChEBI" id="CHEBI:17562"/>
        <dbReference type="ChEBI" id="CHEBI:43474"/>
        <dbReference type="ChEBI" id="CHEBI:57720"/>
        <dbReference type="EC" id="2.4.2.2"/>
    </reaction>
</comment>
<keyword evidence="7" id="KW-1185">Reference proteome</keyword>
<comment type="catalytic activity">
    <reaction evidence="3">
        <text>guanosine + phosphate = alpha-D-ribose 1-phosphate + guanine</text>
        <dbReference type="Rhea" id="RHEA:13233"/>
        <dbReference type="ChEBI" id="CHEBI:16235"/>
        <dbReference type="ChEBI" id="CHEBI:16750"/>
        <dbReference type="ChEBI" id="CHEBI:43474"/>
        <dbReference type="ChEBI" id="CHEBI:57720"/>
        <dbReference type="EC" id="2.4.2.1"/>
    </reaction>
</comment>
<comment type="catalytic activity">
    <reaction evidence="3">
        <text>a purine D-ribonucleoside + phosphate = a purine nucleobase + alpha-D-ribose 1-phosphate</text>
        <dbReference type="Rhea" id="RHEA:19805"/>
        <dbReference type="ChEBI" id="CHEBI:26386"/>
        <dbReference type="ChEBI" id="CHEBI:43474"/>
        <dbReference type="ChEBI" id="CHEBI:57720"/>
        <dbReference type="ChEBI" id="CHEBI:142355"/>
        <dbReference type="EC" id="2.4.2.1"/>
    </reaction>
</comment>
<evidence type="ECO:0000256" key="1">
    <source>
        <dbReference type="ARBA" id="ARBA00022676"/>
    </source>
</evidence>
<dbReference type="InterPro" id="IPR011051">
    <property type="entry name" value="RmlC_Cupin_sf"/>
</dbReference>
<dbReference type="Proteomes" id="UP000288892">
    <property type="component" value="Unassembled WGS sequence"/>
</dbReference>
<evidence type="ECO:0000256" key="2">
    <source>
        <dbReference type="ARBA" id="ARBA00022679"/>
    </source>
</evidence>
<comment type="function">
    <text evidence="3">Catalyzes the phosphorolysis of diverse nucleosides, yielding D-ribose 1-phosphate and the respective free bases. Can use uridine, adenosine, guanosine, cytidine, thymidine, inosine and xanthosine as substrates. Also catalyzes the reverse reactions.</text>
</comment>
<dbReference type="CDD" id="cd20296">
    <property type="entry name" value="cupin_PpnP-like"/>
    <property type="match status" value="1"/>
</dbReference>
<comment type="catalytic activity">
    <reaction evidence="3">
        <text>adenosine + phosphate = alpha-D-ribose 1-phosphate + adenine</text>
        <dbReference type="Rhea" id="RHEA:27642"/>
        <dbReference type="ChEBI" id="CHEBI:16335"/>
        <dbReference type="ChEBI" id="CHEBI:16708"/>
        <dbReference type="ChEBI" id="CHEBI:43474"/>
        <dbReference type="ChEBI" id="CHEBI:57720"/>
        <dbReference type="EC" id="2.4.2.1"/>
    </reaction>
</comment>
<dbReference type="GO" id="GO:0005829">
    <property type="term" value="C:cytosol"/>
    <property type="evidence" value="ECO:0007669"/>
    <property type="project" value="TreeGrafter"/>
</dbReference>
<keyword evidence="2 3" id="KW-0808">Transferase</keyword>
<dbReference type="EMBL" id="MTKR01000092">
    <property type="protein sequence ID" value="RWX50350.1"/>
    <property type="molecule type" value="Genomic_DNA"/>
</dbReference>
<comment type="catalytic activity">
    <reaction evidence="3">
        <text>xanthosine + phosphate = alpha-D-ribose 1-phosphate + xanthine</text>
        <dbReference type="Rhea" id="RHEA:27638"/>
        <dbReference type="ChEBI" id="CHEBI:17712"/>
        <dbReference type="ChEBI" id="CHEBI:18107"/>
        <dbReference type="ChEBI" id="CHEBI:43474"/>
        <dbReference type="ChEBI" id="CHEBI:57720"/>
        <dbReference type="EC" id="2.4.2.1"/>
    </reaction>
</comment>
<dbReference type="FunFam" id="2.60.120.10:FF:000016">
    <property type="entry name" value="Pyrimidine/purine nucleoside phosphorylase"/>
    <property type="match status" value="1"/>
</dbReference>
<dbReference type="SUPFAM" id="SSF51182">
    <property type="entry name" value="RmlC-like cupins"/>
    <property type="match status" value="1"/>
</dbReference>
<comment type="catalytic activity">
    <reaction evidence="3">
        <text>thymidine + phosphate = 2-deoxy-alpha-D-ribose 1-phosphate + thymine</text>
        <dbReference type="Rhea" id="RHEA:16037"/>
        <dbReference type="ChEBI" id="CHEBI:17748"/>
        <dbReference type="ChEBI" id="CHEBI:17821"/>
        <dbReference type="ChEBI" id="CHEBI:43474"/>
        <dbReference type="ChEBI" id="CHEBI:57259"/>
        <dbReference type="EC" id="2.4.2.2"/>
    </reaction>
</comment>
<protein>
    <recommendedName>
        <fullName evidence="3">Pyrimidine/purine nucleoside phosphorylase</fullName>
        <ecNumber evidence="3">2.4.2.1</ecNumber>
        <ecNumber evidence="3">2.4.2.2</ecNumber>
    </recommendedName>
    <alternativeName>
        <fullName evidence="3">Adenosine phosphorylase</fullName>
    </alternativeName>
    <alternativeName>
        <fullName evidence="3">Cytidine phosphorylase</fullName>
    </alternativeName>
    <alternativeName>
        <fullName evidence="3">Guanosine phosphorylase</fullName>
    </alternativeName>
    <alternativeName>
        <fullName evidence="3">Inosine phosphorylase</fullName>
    </alternativeName>
    <alternativeName>
        <fullName evidence="3">Thymidine phosphorylase</fullName>
    </alternativeName>
    <alternativeName>
        <fullName evidence="3">Uridine phosphorylase</fullName>
    </alternativeName>
    <alternativeName>
        <fullName evidence="3">Xanthosine phosphorylase</fullName>
    </alternativeName>
</protein>
<dbReference type="PANTHER" id="PTHR36540:SF1">
    <property type="entry name" value="PYRIMIDINE_PURINE NUCLEOSIDE PHOSPHORYLASE"/>
    <property type="match status" value="1"/>
</dbReference>
<dbReference type="HAMAP" id="MF_01537">
    <property type="entry name" value="Nucleos_phosphorylase_PpnP"/>
    <property type="match status" value="1"/>
</dbReference>
<dbReference type="EC" id="2.4.2.2" evidence="3"/>
<dbReference type="GO" id="GO:0004731">
    <property type="term" value="F:purine-nucleoside phosphorylase activity"/>
    <property type="evidence" value="ECO:0007669"/>
    <property type="project" value="UniProtKB-UniRule"/>
</dbReference>
<proteinExistence type="inferred from homology"/>
<dbReference type="Gene3D" id="2.60.120.10">
    <property type="entry name" value="Jelly Rolls"/>
    <property type="match status" value="1"/>
</dbReference>
<evidence type="ECO:0000256" key="3">
    <source>
        <dbReference type="HAMAP-Rule" id="MF_01537"/>
    </source>
</evidence>
<sequence length="124" mass="13693">MLSLRGQCRFFFINTLLEKIMSEFSNVTVKKAANIYYDGKVTSRVVTFADGSTKTLGIMMPGDYEFGTEKKELMEILSGEVSVLLPGSEEWEAIAPGSSFEVPADSKFGIKIGTVTDYCCSYLD</sequence>
<comment type="similarity">
    <text evidence="3">Belongs to the nucleoside phosphorylase PpnP family.</text>
</comment>
<keyword evidence="1 3" id="KW-0328">Glycosyltransferase</keyword>
<comment type="caution">
    <text evidence="4">The sequence shown here is derived from an EMBL/GenBank/DDBJ whole genome shotgun (WGS) entry which is preliminary data.</text>
</comment>